<dbReference type="EMBL" id="JARBHB010000014">
    <property type="protein sequence ID" value="KAJ8868943.1"/>
    <property type="molecule type" value="Genomic_DNA"/>
</dbReference>
<evidence type="ECO:0000256" key="1">
    <source>
        <dbReference type="SAM" id="MobiDB-lite"/>
    </source>
</evidence>
<dbReference type="Proteomes" id="UP001159363">
    <property type="component" value="Chromosome 13"/>
</dbReference>
<name>A0ABQ9G946_9NEOP</name>
<gene>
    <name evidence="2" type="ORF">PR048_030484</name>
</gene>
<reference evidence="2 3" key="1">
    <citation type="submission" date="2023-02" db="EMBL/GenBank/DDBJ databases">
        <title>LHISI_Scaffold_Assembly.</title>
        <authorList>
            <person name="Stuart O.P."/>
            <person name="Cleave R."/>
            <person name="Magrath M.J.L."/>
            <person name="Mikheyev A.S."/>
        </authorList>
    </citation>
    <scope>NUCLEOTIDE SEQUENCE [LARGE SCALE GENOMIC DNA]</scope>
    <source>
        <strain evidence="2">Daus_M_001</strain>
        <tissue evidence="2">Leg muscle</tissue>
    </source>
</reference>
<evidence type="ECO:0000313" key="2">
    <source>
        <dbReference type="EMBL" id="KAJ8868943.1"/>
    </source>
</evidence>
<sequence>MNRKRKSPNPAKRKRNENRKLPKGQVHRNWKEQQVGPRANGADCKCKYECFKYIYEGKRKTILKRFNSIGDKHEQDVYLDGLITANPVQRRSTYTWDSAGPSEAIK</sequence>
<feature type="region of interest" description="Disordered" evidence="1">
    <location>
        <begin position="1"/>
        <end position="40"/>
    </location>
</feature>
<organism evidence="2 3">
    <name type="scientific">Dryococelus australis</name>
    <dbReference type="NCBI Taxonomy" id="614101"/>
    <lineage>
        <taxon>Eukaryota</taxon>
        <taxon>Metazoa</taxon>
        <taxon>Ecdysozoa</taxon>
        <taxon>Arthropoda</taxon>
        <taxon>Hexapoda</taxon>
        <taxon>Insecta</taxon>
        <taxon>Pterygota</taxon>
        <taxon>Neoptera</taxon>
        <taxon>Polyneoptera</taxon>
        <taxon>Phasmatodea</taxon>
        <taxon>Verophasmatodea</taxon>
        <taxon>Anareolatae</taxon>
        <taxon>Phasmatidae</taxon>
        <taxon>Eurycanthinae</taxon>
        <taxon>Dryococelus</taxon>
    </lineage>
</organism>
<feature type="compositionally biased region" description="Basic residues" evidence="1">
    <location>
        <begin position="1"/>
        <end position="28"/>
    </location>
</feature>
<accession>A0ABQ9G946</accession>
<keyword evidence="3" id="KW-1185">Reference proteome</keyword>
<proteinExistence type="predicted"/>
<evidence type="ECO:0000313" key="3">
    <source>
        <dbReference type="Proteomes" id="UP001159363"/>
    </source>
</evidence>
<comment type="caution">
    <text evidence="2">The sequence shown here is derived from an EMBL/GenBank/DDBJ whole genome shotgun (WGS) entry which is preliminary data.</text>
</comment>
<protein>
    <submittedName>
        <fullName evidence="2">Uncharacterized protein</fullName>
    </submittedName>
</protein>